<dbReference type="PANTHER" id="PTHR38826">
    <property type="entry name" value="RIBONUCLEASE VAPC13"/>
    <property type="match status" value="1"/>
</dbReference>
<dbReference type="Gene3D" id="3.40.50.1010">
    <property type="entry name" value="5'-nuclease"/>
    <property type="match status" value="1"/>
</dbReference>
<dbReference type="InterPro" id="IPR029060">
    <property type="entry name" value="PIN-like_dom_sf"/>
</dbReference>
<proteinExistence type="predicted"/>
<dbReference type="PANTHER" id="PTHR38826:SF5">
    <property type="entry name" value="RIBONUCLEASE VAPC13"/>
    <property type="match status" value="1"/>
</dbReference>
<reference evidence="2 3" key="1">
    <citation type="submission" date="2017-09" db="EMBL/GenBank/DDBJ databases">
        <title>Depth-based differentiation of microbial function through sediment-hosted aquifers and enrichment of novel symbionts in the deep terrestrial subsurface.</title>
        <authorList>
            <person name="Probst A.J."/>
            <person name="Ladd B."/>
            <person name="Jarett J.K."/>
            <person name="Geller-Mcgrath D.E."/>
            <person name="Sieber C.M."/>
            <person name="Emerson J.B."/>
            <person name="Anantharaman K."/>
            <person name="Thomas B.C."/>
            <person name="Malmstrom R."/>
            <person name="Stieglmeier M."/>
            <person name="Klingl A."/>
            <person name="Woyke T."/>
            <person name="Ryan C.M."/>
            <person name="Banfield J.F."/>
        </authorList>
    </citation>
    <scope>NUCLEOTIDE SEQUENCE [LARGE SCALE GENOMIC DNA]</scope>
    <source>
        <strain evidence="2">CG11_big_fil_rev_8_21_14_0_20_36_8</strain>
    </source>
</reference>
<protein>
    <recommendedName>
        <fullName evidence="1">PIN domain-containing protein</fullName>
    </recommendedName>
</protein>
<name>A0A2M6ITR8_9BACT</name>
<dbReference type="InterPro" id="IPR002716">
    <property type="entry name" value="PIN_dom"/>
</dbReference>
<dbReference type="InterPro" id="IPR052106">
    <property type="entry name" value="PINc/VapC_TA"/>
</dbReference>
<sequence length="138" mass="16072">MINKIFIDTSVFIRFLTKDDTSKYEECKDLFVSIEKGALRPYISQVIILEIIFVLTRLYSFPKAKVMDAIDEIYKLRNITVIEKTSTKKALKMFSAHKIKYQDCLIATQLPKNTALITYDKEFDKIINLSSMTPDQIF</sequence>
<dbReference type="Pfam" id="PF01850">
    <property type="entry name" value="PIN"/>
    <property type="match status" value="1"/>
</dbReference>
<dbReference type="SUPFAM" id="SSF88723">
    <property type="entry name" value="PIN domain-like"/>
    <property type="match status" value="1"/>
</dbReference>
<evidence type="ECO:0000259" key="1">
    <source>
        <dbReference type="Pfam" id="PF01850"/>
    </source>
</evidence>
<dbReference type="EMBL" id="PCVM01000071">
    <property type="protein sequence ID" value="PIQ73331.1"/>
    <property type="molecule type" value="Genomic_DNA"/>
</dbReference>
<comment type="caution">
    <text evidence="2">The sequence shown here is derived from an EMBL/GenBank/DDBJ whole genome shotgun (WGS) entry which is preliminary data.</text>
</comment>
<dbReference type="AlphaFoldDB" id="A0A2M6ITR8"/>
<feature type="domain" description="PIN" evidence="1">
    <location>
        <begin position="5"/>
        <end position="126"/>
    </location>
</feature>
<gene>
    <name evidence="2" type="ORF">COV58_03040</name>
</gene>
<evidence type="ECO:0000313" key="2">
    <source>
        <dbReference type="EMBL" id="PIQ73331.1"/>
    </source>
</evidence>
<accession>A0A2M6ITR8</accession>
<organism evidence="2 3">
    <name type="scientific">Candidatus Roizmanbacteria bacterium CG11_big_fil_rev_8_21_14_0_20_36_8</name>
    <dbReference type="NCBI Taxonomy" id="1974856"/>
    <lineage>
        <taxon>Bacteria</taxon>
        <taxon>Candidatus Roizmaniibacteriota</taxon>
    </lineage>
</organism>
<evidence type="ECO:0000313" key="3">
    <source>
        <dbReference type="Proteomes" id="UP000231056"/>
    </source>
</evidence>
<dbReference type="Proteomes" id="UP000231056">
    <property type="component" value="Unassembled WGS sequence"/>
</dbReference>